<dbReference type="InterPro" id="IPR014013">
    <property type="entry name" value="Helic_SF1/SF2_ATP-bd_DinG/Rad3"/>
</dbReference>
<dbReference type="GO" id="GO:0016818">
    <property type="term" value="F:hydrolase activity, acting on acid anhydrides, in phosphorus-containing anhydrides"/>
    <property type="evidence" value="ECO:0007669"/>
    <property type="project" value="InterPro"/>
</dbReference>
<keyword evidence="5" id="KW-0067">ATP-binding</keyword>
<name>I8UCT6_9BACL</name>
<dbReference type="PANTHER" id="PTHR11472:SF34">
    <property type="entry name" value="REGULATOR OF TELOMERE ELONGATION HELICASE 1"/>
    <property type="match status" value="1"/>
</dbReference>
<dbReference type="Gene3D" id="3.40.50.300">
    <property type="entry name" value="P-loop containing nucleotide triphosphate hydrolases"/>
    <property type="match status" value="2"/>
</dbReference>
<feature type="domain" description="Helicase ATP-binding" evidence="11">
    <location>
        <begin position="181"/>
        <end position="437"/>
    </location>
</feature>
<dbReference type="GO" id="GO:0051539">
    <property type="term" value="F:4 iron, 4 sulfur cluster binding"/>
    <property type="evidence" value="ECO:0007669"/>
    <property type="project" value="UniProtKB-KW"/>
</dbReference>
<evidence type="ECO:0000256" key="2">
    <source>
        <dbReference type="ARBA" id="ARBA00022741"/>
    </source>
</evidence>
<evidence type="ECO:0000256" key="6">
    <source>
        <dbReference type="ARBA" id="ARBA00023004"/>
    </source>
</evidence>
<keyword evidence="4 12" id="KW-0347">Helicase</keyword>
<dbReference type="Proteomes" id="UP000004080">
    <property type="component" value="Unassembled WGS sequence"/>
</dbReference>
<dbReference type="AlphaFoldDB" id="I8UCT6"/>
<evidence type="ECO:0000313" key="13">
    <source>
        <dbReference type="Proteomes" id="UP000004080"/>
    </source>
</evidence>
<evidence type="ECO:0000256" key="4">
    <source>
        <dbReference type="ARBA" id="ARBA00022806"/>
    </source>
</evidence>
<dbReference type="InterPro" id="IPR010614">
    <property type="entry name" value="RAD3-like_helicase_DEAD"/>
</dbReference>
<dbReference type="eggNOG" id="COG1199">
    <property type="taxonomic scope" value="Bacteria"/>
</dbReference>
<evidence type="ECO:0000259" key="11">
    <source>
        <dbReference type="PROSITE" id="PS51193"/>
    </source>
</evidence>
<keyword evidence="7" id="KW-0411">Iron-sulfur</keyword>
<proteinExistence type="inferred from homology"/>
<accession>I8UCT6</accession>
<dbReference type="GO" id="GO:0005524">
    <property type="term" value="F:ATP binding"/>
    <property type="evidence" value="ECO:0007669"/>
    <property type="project" value="UniProtKB-KW"/>
</dbReference>
<dbReference type="Gene3D" id="1.10.275.30">
    <property type="match status" value="1"/>
</dbReference>
<evidence type="ECO:0000256" key="7">
    <source>
        <dbReference type="ARBA" id="ARBA00023014"/>
    </source>
</evidence>
<dbReference type="EMBL" id="AKKV01000030">
    <property type="protein sequence ID" value="EIT84735.1"/>
    <property type="molecule type" value="Genomic_DNA"/>
</dbReference>
<dbReference type="InterPro" id="IPR011604">
    <property type="entry name" value="PDDEXK-like_dom_sf"/>
</dbReference>
<evidence type="ECO:0000256" key="10">
    <source>
        <dbReference type="ARBA" id="ARBA00038058"/>
    </source>
</evidence>
<comment type="similarity">
    <text evidence="10">Belongs to the helicase family. DinG subfamily.</text>
</comment>
<protein>
    <submittedName>
        <fullName evidence="12">Helicase c2</fullName>
    </submittedName>
</protein>
<dbReference type="PATRIC" id="fig|1196324.3.peg.2787"/>
<evidence type="ECO:0000256" key="3">
    <source>
        <dbReference type="ARBA" id="ARBA00022801"/>
    </source>
</evidence>
<dbReference type="Pfam" id="PF13307">
    <property type="entry name" value="Helicase_C_2"/>
    <property type="match status" value="1"/>
</dbReference>
<evidence type="ECO:0000256" key="1">
    <source>
        <dbReference type="ARBA" id="ARBA00022723"/>
    </source>
</evidence>
<keyword evidence="1" id="KW-0479">Metal-binding</keyword>
<dbReference type="Gene3D" id="3.90.320.10">
    <property type="match status" value="1"/>
</dbReference>
<reference evidence="12 13" key="1">
    <citation type="journal article" date="2012" name="J. Bacteriol.">
        <title>Genome of Bacillus macauensis ZFHKF-1, a Long-Chain-Forming Bacterium.</title>
        <authorList>
            <person name="Cai L."/>
            <person name="Zhang T."/>
        </authorList>
    </citation>
    <scope>NUCLEOTIDE SEQUENCE [LARGE SCALE GENOMIC DNA]</scope>
    <source>
        <strain evidence="12 13">ZFHKF-1</strain>
    </source>
</reference>
<dbReference type="STRING" id="1196324.A374_13625"/>
<gene>
    <name evidence="12" type="ORF">A374_13625</name>
</gene>
<keyword evidence="9" id="KW-0413">Isomerase</keyword>
<organism evidence="12 13">
    <name type="scientific">Fictibacillus macauensis ZFHKF-1</name>
    <dbReference type="NCBI Taxonomy" id="1196324"/>
    <lineage>
        <taxon>Bacteria</taxon>
        <taxon>Bacillati</taxon>
        <taxon>Bacillota</taxon>
        <taxon>Bacilli</taxon>
        <taxon>Bacillales</taxon>
        <taxon>Fictibacillaceae</taxon>
        <taxon>Fictibacillus</taxon>
    </lineage>
</organism>
<dbReference type="SMART" id="SM00491">
    <property type="entry name" value="HELICc2"/>
    <property type="match status" value="1"/>
</dbReference>
<dbReference type="GO" id="GO:0043139">
    <property type="term" value="F:5'-3' DNA helicase activity"/>
    <property type="evidence" value="ECO:0007669"/>
    <property type="project" value="UniProtKB-EC"/>
</dbReference>
<dbReference type="Pfam" id="PF06733">
    <property type="entry name" value="DEAD_2"/>
    <property type="match status" value="1"/>
</dbReference>
<dbReference type="GO" id="GO:0003677">
    <property type="term" value="F:DNA binding"/>
    <property type="evidence" value="ECO:0007669"/>
    <property type="project" value="UniProtKB-KW"/>
</dbReference>
<dbReference type="InterPro" id="IPR027417">
    <property type="entry name" value="P-loop_NTPase"/>
</dbReference>
<dbReference type="OrthoDB" id="9765586at2"/>
<dbReference type="PANTHER" id="PTHR11472">
    <property type="entry name" value="DNA REPAIR DEAD HELICASE RAD3/XP-D SUBFAMILY MEMBER"/>
    <property type="match status" value="1"/>
</dbReference>
<dbReference type="GO" id="GO:0006281">
    <property type="term" value="P:DNA repair"/>
    <property type="evidence" value="ECO:0007669"/>
    <property type="project" value="UniProtKB-KW"/>
</dbReference>
<keyword evidence="2" id="KW-0547">Nucleotide-binding</keyword>
<dbReference type="SUPFAM" id="SSF52540">
    <property type="entry name" value="P-loop containing nucleoside triphosphate hydrolases"/>
    <property type="match status" value="2"/>
</dbReference>
<keyword evidence="6" id="KW-0408">Iron</keyword>
<sequence>MEKTIAVSVRTLVEYVFRSGSIDPRFRTNTTLQDGTRLHQKVQQTYNEGDQKEVYLQCKYDKNNLTFEIDGRCDGILFSKLLITIDEIKSTAKELSAINKESYPVHWAQAKVYAYMYAMDHGLSTIDVQLTYIQKVTEEKKCFRQTFTVEELTLFMDDVLDRYTAYATLLLSHRSKRNASIQALSFPFQNYRAGQRKLAGAVYISIAQQKDILAQAPTGIGKTMSTIFPTIKAIGEGIIERFFYVTAKTITREAAENAISLLEKAGLQFHTVTLTAKDKMCPNDCGKDECPFADGHYDRLNGAVLDILKHERSMKRTVIQQYAMKHRLCPFEFSLDLAYIADAVIGDYNYIFDPRVSLKRMSDERKRETALLVDEAHNLVDRGREMFSAVLMQSAFEDIYSSYIKLNPTLSQSAYAVQSFLGQLTHKMTDAYYIDDTPPAELEEWLDVFTAVAERELFRQQADQDLLRDTYFMAQRFLKVCRLYDEHYKTYAMREGSDISLKLFCLDPAQLLTNMRRKYRSAVFFSATLTPLDYYKEMMGLQAEDYILALPSPFSKEQLHVCIQPLSTRYVDRNKTKASLVSTLKRTVKEWPGNYLVFFPSYQYMNDVYEAFMQCEIDVATRKQESYMTEEEREAFLMDFQSERSSSLVGFAVMGGIFSEGVDLVGNRLTGVIIVGVGLPQLSLERNLIKDYFGQRGKEGYHYAYTYPGMNKVLQAGGRLIRTESDQGVVVLIDDRFMQPLYQGMLPHEWRDYKVIPRNIR</sequence>
<evidence type="ECO:0000256" key="5">
    <source>
        <dbReference type="ARBA" id="ARBA00022840"/>
    </source>
</evidence>
<dbReference type="RefSeq" id="WP_007202803.1">
    <property type="nucleotide sequence ID" value="NZ_AKKV01000030.1"/>
</dbReference>
<keyword evidence="3" id="KW-0378">Hydrolase</keyword>
<evidence type="ECO:0000256" key="9">
    <source>
        <dbReference type="ARBA" id="ARBA00023235"/>
    </source>
</evidence>
<dbReference type="GO" id="GO:0046872">
    <property type="term" value="F:metal ion binding"/>
    <property type="evidence" value="ECO:0007669"/>
    <property type="project" value="UniProtKB-KW"/>
</dbReference>
<keyword evidence="13" id="KW-1185">Reference proteome</keyword>
<evidence type="ECO:0000256" key="8">
    <source>
        <dbReference type="ARBA" id="ARBA00023125"/>
    </source>
</evidence>
<dbReference type="PROSITE" id="PS51193">
    <property type="entry name" value="HELICASE_ATP_BIND_2"/>
    <property type="match status" value="1"/>
</dbReference>
<dbReference type="InterPro" id="IPR045028">
    <property type="entry name" value="DinG/Rad3-like"/>
</dbReference>
<keyword evidence="8" id="KW-0238">DNA-binding</keyword>
<evidence type="ECO:0000313" key="12">
    <source>
        <dbReference type="EMBL" id="EIT84735.1"/>
    </source>
</evidence>
<dbReference type="InterPro" id="IPR006555">
    <property type="entry name" value="ATP-dep_Helicase_C"/>
</dbReference>
<comment type="caution">
    <text evidence="12">The sequence shown here is derived from an EMBL/GenBank/DDBJ whole genome shotgun (WGS) entry which is preliminary data.</text>
</comment>